<gene>
    <name evidence="1" type="ORF">AUC68_05115</name>
</gene>
<keyword evidence="2" id="KW-1185">Reference proteome</keyword>
<organism evidence="1 2">
    <name type="scientific">Methyloceanibacter methanicus</name>
    <dbReference type="NCBI Taxonomy" id="1774968"/>
    <lineage>
        <taxon>Bacteria</taxon>
        <taxon>Pseudomonadati</taxon>
        <taxon>Pseudomonadota</taxon>
        <taxon>Alphaproteobacteria</taxon>
        <taxon>Hyphomicrobiales</taxon>
        <taxon>Hyphomicrobiaceae</taxon>
        <taxon>Methyloceanibacter</taxon>
    </lineage>
</organism>
<evidence type="ECO:0000313" key="1">
    <source>
        <dbReference type="EMBL" id="ODR99354.1"/>
    </source>
</evidence>
<protein>
    <submittedName>
        <fullName evidence="1">Uncharacterized protein</fullName>
    </submittedName>
</protein>
<dbReference type="EMBL" id="LPWG01000011">
    <property type="protein sequence ID" value="ODR99354.1"/>
    <property type="molecule type" value="Genomic_DNA"/>
</dbReference>
<reference evidence="1 2" key="1">
    <citation type="journal article" date="2016" name="Environ. Microbiol.">
        <title>New Methyloceanibacter diversity from North Sea sediments includes methanotroph containing solely the soluble methane monooxygenase.</title>
        <authorList>
            <person name="Vekeman B."/>
            <person name="Kerckhof F.M."/>
            <person name="Cremers G."/>
            <person name="de Vos P."/>
            <person name="Vandamme P."/>
            <person name="Boon N."/>
            <person name="Op den Camp H.J."/>
            <person name="Heylen K."/>
        </authorList>
    </citation>
    <scope>NUCLEOTIDE SEQUENCE [LARGE SCALE GENOMIC DNA]</scope>
    <source>
        <strain evidence="1 2">R-67174</strain>
    </source>
</reference>
<comment type="caution">
    <text evidence="1">The sequence shown here is derived from an EMBL/GenBank/DDBJ whole genome shotgun (WGS) entry which is preliminary data.</text>
</comment>
<dbReference type="Proteomes" id="UP000094501">
    <property type="component" value="Unassembled WGS sequence"/>
</dbReference>
<sequence length="271" mass="30193">MHGSFDELVGVAQMTEPLGVVGIAHLIRQGVPEPAPVRPCARLDRKQVAETRTKVRQRRNPRQPLGDERLLNPDLLAVPVEKDVREHVAVPVLPAGVEPQFHRCALYLRGKRLLGLSRERPRVRPFPVRRRRRCLDPEQPHLPSVVKRQRFAIDGRGHDRALSRRQGANLGGRDRCAPAKNKADAYSKCPVAHPAILGTRPVAKQAARRRLAPKPGQRPRSVSSRCHRTVVFIGFLFLESVTTDTKLLLSLARLGADLAPVLARCVAAFLH</sequence>
<dbReference type="AlphaFoldDB" id="A0A1E3W0L7"/>
<name>A0A1E3W0L7_9HYPH</name>
<accession>A0A1E3W0L7</accession>
<evidence type="ECO:0000313" key="2">
    <source>
        <dbReference type="Proteomes" id="UP000094501"/>
    </source>
</evidence>
<proteinExistence type="predicted"/>